<organism evidence="2 3">
    <name type="scientific">Plenodomus tracheiphilus IPT5</name>
    <dbReference type="NCBI Taxonomy" id="1408161"/>
    <lineage>
        <taxon>Eukaryota</taxon>
        <taxon>Fungi</taxon>
        <taxon>Dikarya</taxon>
        <taxon>Ascomycota</taxon>
        <taxon>Pezizomycotina</taxon>
        <taxon>Dothideomycetes</taxon>
        <taxon>Pleosporomycetidae</taxon>
        <taxon>Pleosporales</taxon>
        <taxon>Pleosporineae</taxon>
        <taxon>Leptosphaeriaceae</taxon>
        <taxon>Plenodomus</taxon>
    </lineage>
</organism>
<accession>A0A6A7AP36</accession>
<keyword evidence="3" id="KW-1185">Reference proteome</keyword>
<proteinExistence type="predicted"/>
<feature type="region of interest" description="Disordered" evidence="1">
    <location>
        <begin position="1"/>
        <end position="20"/>
    </location>
</feature>
<evidence type="ECO:0000313" key="3">
    <source>
        <dbReference type="Proteomes" id="UP000799423"/>
    </source>
</evidence>
<dbReference type="EMBL" id="MU006356">
    <property type="protein sequence ID" value="KAF2845011.1"/>
    <property type="molecule type" value="Genomic_DNA"/>
</dbReference>
<name>A0A6A7AP36_9PLEO</name>
<reference evidence="2" key="1">
    <citation type="submission" date="2020-01" db="EMBL/GenBank/DDBJ databases">
        <authorList>
            <consortium name="DOE Joint Genome Institute"/>
            <person name="Haridas S."/>
            <person name="Albert R."/>
            <person name="Binder M."/>
            <person name="Bloem J."/>
            <person name="Labutti K."/>
            <person name="Salamov A."/>
            <person name="Andreopoulos B."/>
            <person name="Baker S.E."/>
            <person name="Barry K."/>
            <person name="Bills G."/>
            <person name="Bluhm B.H."/>
            <person name="Cannon C."/>
            <person name="Castanera R."/>
            <person name="Culley D.E."/>
            <person name="Daum C."/>
            <person name="Ezra D."/>
            <person name="Gonzalez J.B."/>
            <person name="Henrissat B."/>
            <person name="Kuo A."/>
            <person name="Liang C."/>
            <person name="Lipzen A."/>
            <person name="Lutzoni F."/>
            <person name="Magnuson J."/>
            <person name="Mondo S."/>
            <person name="Nolan M."/>
            <person name="Ohm R."/>
            <person name="Pangilinan J."/>
            <person name="Park H.-J."/>
            <person name="Ramirez L."/>
            <person name="Alfaro M."/>
            <person name="Sun H."/>
            <person name="Tritt A."/>
            <person name="Yoshinaga Y."/>
            <person name="Zwiers L.-H."/>
            <person name="Turgeon B.G."/>
            <person name="Goodwin S.B."/>
            <person name="Spatafora J.W."/>
            <person name="Crous P.W."/>
            <person name="Grigoriev I.V."/>
        </authorList>
    </citation>
    <scope>NUCLEOTIDE SEQUENCE</scope>
    <source>
        <strain evidence="2">IPT5</strain>
    </source>
</reference>
<dbReference type="Proteomes" id="UP000799423">
    <property type="component" value="Unassembled WGS sequence"/>
</dbReference>
<sequence length="197" mass="22406">MATLAYPARKKQGSGSATRRMLAERAVEMKRRKRRQDSLRHGKVSLRSRAAAVLYERHHKTADKSDSKLPSIIIKNVLPGPHNDIPMQTASPSSSRRLVIPGFCDTAVEEYSEWQMSRVKRDDLREGVLRIRDIALKDGLDLVQIHQDQDPDYITKIEKSVQAGVAKRFVREIPEWVEQYQGNDGSDILSVPEAFED</sequence>
<evidence type="ECO:0000313" key="2">
    <source>
        <dbReference type="EMBL" id="KAF2845011.1"/>
    </source>
</evidence>
<gene>
    <name evidence="2" type="ORF">T440DRAFT_522991</name>
</gene>
<dbReference type="AlphaFoldDB" id="A0A6A7AP36"/>
<dbReference type="OrthoDB" id="4232626at2759"/>
<protein>
    <submittedName>
        <fullName evidence="2">Uncharacterized protein</fullName>
    </submittedName>
</protein>
<evidence type="ECO:0000256" key="1">
    <source>
        <dbReference type="SAM" id="MobiDB-lite"/>
    </source>
</evidence>